<dbReference type="SUPFAM" id="SSF55040">
    <property type="entry name" value="Molybdenum cofactor biosynthesis protein C, MoaC"/>
    <property type="match status" value="1"/>
</dbReference>
<evidence type="ECO:0000313" key="8">
    <source>
        <dbReference type="Proteomes" id="UP000829504"/>
    </source>
</evidence>
<dbReference type="AlphaFoldDB" id="A0A0C1E3Q1"/>
<evidence type="ECO:0000256" key="2">
    <source>
        <dbReference type="ARBA" id="ARBA00023150"/>
    </source>
</evidence>
<dbReference type="RefSeq" id="WP_039409294.1">
    <property type="nucleotide sequence ID" value="NZ_CP094242.1"/>
</dbReference>
<protein>
    <submittedName>
        <fullName evidence="6">Cyclic pyranopterin monophosphate synthase MoaC</fullName>
    </submittedName>
    <submittedName>
        <fullName evidence="5">Molybdenum cofactor biosynthesis protein MoaC</fullName>
    </submittedName>
</protein>
<dbReference type="Proteomes" id="UP000031390">
    <property type="component" value="Unassembled WGS sequence"/>
</dbReference>
<keyword evidence="8" id="KW-1185">Reference proteome</keyword>
<sequence>MFNFNSVRENDKRQPTVRTAVASGSINMSTSAIKVLAENATQNAGILNVARVAAVQGIKQVGLIVPLYQPAVLQHVRVDFDVDIELAYVKATVTVSSEVGKSITTEAVTGVNVALMSIYDMMKEVDQSMMMTRIHLESESGGERGPFVFDDAYENIEF</sequence>
<feature type="domain" description="Molybdopterin cofactor biosynthesis C (MoaC)" evidence="4">
    <location>
        <begin position="12"/>
        <end position="142"/>
    </location>
</feature>
<reference evidence="6 8" key="2">
    <citation type="submission" date="2022-03" db="EMBL/GenBank/DDBJ databases">
        <title>Genome sequencing of Morococcus cerebrosus.</title>
        <authorList>
            <person name="Baek M.-G."/>
            <person name="Yi H."/>
        </authorList>
    </citation>
    <scope>NUCLEOTIDE SEQUENCE [LARGE SCALE GENOMIC DNA]</scope>
    <source>
        <strain evidence="6 8">CIP 81.93</strain>
    </source>
</reference>
<dbReference type="PATRIC" id="fig|1056807.3.peg.1991"/>
<evidence type="ECO:0000256" key="1">
    <source>
        <dbReference type="ARBA" id="ARBA00005046"/>
    </source>
</evidence>
<evidence type="ECO:0000313" key="5">
    <source>
        <dbReference type="EMBL" id="KIC06479.1"/>
    </source>
</evidence>
<dbReference type="EMBL" id="CP094242">
    <property type="protein sequence ID" value="UNV87599.1"/>
    <property type="molecule type" value="Genomic_DNA"/>
</dbReference>
<evidence type="ECO:0000256" key="3">
    <source>
        <dbReference type="ARBA" id="ARBA00055087"/>
    </source>
</evidence>
<organism evidence="5 7">
    <name type="scientific">Morococcus cerebrosus</name>
    <dbReference type="NCBI Taxonomy" id="1056807"/>
    <lineage>
        <taxon>Bacteria</taxon>
        <taxon>Pseudomonadati</taxon>
        <taxon>Pseudomonadota</taxon>
        <taxon>Betaproteobacteria</taxon>
        <taxon>Neisseriales</taxon>
        <taxon>Neisseriaceae</taxon>
        <taxon>Morococcus</taxon>
    </lineage>
</organism>
<keyword evidence="2" id="KW-0501">Molybdenum cofactor biosynthesis</keyword>
<comment type="function">
    <text evidence="3">Catalyzes the conversion of (8S)-3',8-cyclo-7,8-dihydroguanosine 5'-triphosphate to cyclic pyranopterin monophosphate (cPMP).</text>
</comment>
<dbReference type="EMBL" id="JUFZ01000101">
    <property type="protein sequence ID" value="KIC06479.1"/>
    <property type="molecule type" value="Genomic_DNA"/>
</dbReference>
<dbReference type="GO" id="GO:0006777">
    <property type="term" value="P:Mo-molybdopterin cofactor biosynthetic process"/>
    <property type="evidence" value="ECO:0007669"/>
    <property type="project" value="UniProtKB-KW"/>
</dbReference>
<evidence type="ECO:0000313" key="7">
    <source>
        <dbReference type="Proteomes" id="UP000031390"/>
    </source>
</evidence>
<accession>A0A0C1E3Q1</accession>
<proteinExistence type="predicted"/>
<gene>
    <name evidence="5" type="ORF">MCC93_20750</name>
    <name evidence="6" type="ORF">MON37_01220</name>
</gene>
<dbReference type="Gene3D" id="3.30.70.640">
    <property type="entry name" value="Molybdopterin cofactor biosynthesis C (MoaC) domain"/>
    <property type="match status" value="1"/>
</dbReference>
<evidence type="ECO:0000259" key="4">
    <source>
        <dbReference type="Pfam" id="PF01967"/>
    </source>
</evidence>
<evidence type="ECO:0000313" key="6">
    <source>
        <dbReference type="EMBL" id="UNV87599.1"/>
    </source>
</evidence>
<dbReference type="InterPro" id="IPR036522">
    <property type="entry name" value="MoaC_sf"/>
</dbReference>
<name>A0A0C1E3Q1_9NEIS</name>
<dbReference type="Proteomes" id="UP000829504">
    <property type="component" value="Chromosome"/>
</dbReference>
<reference evidence="5 7" key="1">
    <citation type="submission" date="2014-12" db="EMBL/GenBank/DDBJ databases">
        <title>Genome sequence of Morococcus cerebrosus.</title>
        <authorList>
            <person name="Shin S.-K."/>
            <person name="Yi H."/>
        </authorList>
    </citation>
    <scope>NUCLEOTIDE SEQUENCE [LARGE SCALE GENOMIC DNA]</scope>
    <source>
        <strain evidence="5 7">CIP 81.93</strain>
    </source>
</reference>
<comment type="pathway">
    <text evidence="1">Cofactor biosynthesis; molybdopterin biosynthesis.</text>
</comment>
<dbReference type="InterPro" id="IPR002820">
    <property type="entry name" value="Mopterin_CF_biosynth-C_dom"/>
</dbReference>
<dbReference type="UniPathway" id="UPA00344"/>
<dbReference type="Pfam" id="PF01967">
    <property type="entry name" value="MoaC"/>
    <property type="match status" value="1"/>
</dbReference>